<protein>
    <submittedName>
        <fullName evidence="1">Uncharacterized protein</fullName>
    </submittedName>
</protein>
<organism evidence="1 2">
    <name type="scientific">Phytophthora pseudosyringae</name>
    <dbReference type="NCBI Taxonomy" id="221518"/>
    <lineage>
        <taxon>Eukaryota</taxon>
        <taxon>Sar</taxon>
        <taxon>Stramenopiles</taxon>
        <taxon>Oomycota</taxon>
        <taxon>Peronosporomycetes</taxon>
        <taxon>Peronosporales</taxon>
        <taxon>Peronosporaceae</taxon>
        <taxon>Phytophthora</taxon>
    </lineage>
</organism>
<dbReference type="OrthoDB" id="111867at2759"/>
<gene>
    <name evidence="1" type="ORF">PHYPSEUDO_007306</name>
</gene>
<proteinExistence type="predicted"/>
<name>A0A8T1VLQ6_9STRA</name>
<evidence type="ECO:0000313" key="1">
    <source>
        <dbReference type="EMBL" id="KAG7380334.1"/>
    </source>
</evidence>
<reference evidence="1" key="1">
    <citation type="submission" date="2021-02" db="EMBL/GenBank/DDBJ databases">
        <authorList>
            <person name="Palmer J.M."/>
        </authorList>
    </citation>
    <scope>NUCLEOTIDE SEQUENCE</scope>
    <source>
        <strain evidence="1">SCRP734</strain>
    </source>
</reference>
<dbReference type="AlphaFoldDB" id="A0A8T1VLQ6"/>
<accession>A0A8T1VLQ6</accession>
<evidence type="ECO:0000313" key="2">
    <source>
        <dbReference type="Proteomes" id="UP000694044"/>
    </source>
</evidence>
<sequence length="236" mass="26594">MPATATSGSASTSPRVFTPSQAAVVALHAAASSPITSSPKPRSRCGSFVPLQRFDCIRVAKKLRRDGRRVYVVSVFLQRNEARRRLSESVYKASPASKLSAEGMRAFMMAEREPDYSAEHPFFEFRELRDSVAALVRAKGVHVKTCADCQDLLRVLLNPKHQHWTVRRMFGNKEQRFALLTTFVNDLLTLTTSAGERTSIPERLVPADKDCQVRERVGELMQEFLRRERKDSLGII</sequence>
<dbReference type="Proteomes" id="UP000694044">
    <property type="component" value="Unassembled WGS sequence"/>
</dbReference>
<comment type="caution">
    <text evidence="1">The sequence shown here is derived from an EMBL/GenBank/DDBJ whole genome shotgun (WGS) entry which is preliminary data.</text>
</comment>
<dbReference type="EMBL" id="JAGDFM010000298">
    <property type="protein sequence ID" value="KAG7380334.1"/>
    <property type="molecule type" value="Genomic_DNA"/>
</dbReference>
<keyword evidence="2" id="KW-1185">Reference proteome</keyword>